<dbReference type="Gene3D" id="3.40.710.10">
    <property type="entry name" value="DD-peptidase/beta-lactamase superfamily"/>
    <property type="match status" value="1"/>
</dbReference>
<gene>
    <name evidence="3" type="ORF">GCM10008090_24510</name>
</gene>
<dbReference type="InterPro" id="IPR050789">
    <property type="entry name" value="Diverse_Enzym_Activities"/>
</dbReference>
<feature type="domain" description="Beta-lactamase-related" evidence="2">
    <location>
        <begin position="44"/>
        <end position="339"/>
    </location>
</feature>
<evidence type="ECO:0000259" key="2">
    <source>
        <dbReference type="Pfam" id="PF00144"/>
    </source>
</evidence>
<reference evidence="3" key="2">
    <citation type="submission" date="2020-09" db="EMBL/GenBank/DDBJ databases">
        <authorList>
            <person name="Sun Q."/>
            <person name="Kim S."/>
        </authorList>
    </citation>
    <scope>NUCLEOTIDE SEQUENCE</scope>
    <source>
        <strain evidence="3">KCTC 12711</strain>
    </source>
</reference>
<dbReference type="Proteomes" id="UP000614811">
    <property type="component" value="Unassembled WGS sequence"/>
</dbReference>
<sequence length="360" mass="40588">MTTQQRVLLATIFGLIVTQLAQADPQLTELEQKIASKEFKSISSVLVQQQNKLQYEQYFNQSDADQLHDIRSASKSITAILFGQAIALGLFESVDQQVLPIFKDKLPMQNPFPAKTDMAFADLLMMSSPLECNDMAHFSAGNEERMYLRKDWVQFVLDLPERGTPPWGTPDHELPFGRSFSYCTGGVFLVGAAIERQSKQHLDQFAQQHLLDPLGITQVYWPRSPLGIVQGGGGARFRSQDLIKLGQLILDRGEYQEQQVIPADWVDDMLTRRVTAMPDRNIDYGYLWWIFEFEKNGEKIIAYAASGNGGNYLFVVPRLNAVVLITSTAYNTPYMHTQSQAIFAEHILPALAMPPQVNPQ</sequence>
<dbReference type="SUPFAM" id="SSF56601">
    <property type="entry name" value="beta-lactamase/transpeptidase-like"/>
    <property type="match status" value="1"/>
</dbReference>
<evidence type="ECO:0000313" key="4">
    <source>
        <dbReference type="Proteomes" id="UP000614811"/>
    </source>
</evidence>
<dbReference type="AlphaFoldDB" id="A0A918RY95"/>
<keyword evidence="4" id="KW-1185">Reference proteome</keyword>
<feature type="chain" id="PRO_5036736072" description="Beta-lactamase-related domain-containing protein" evidence="1">
    <location>
        <begin position="24"/>
        <end position="360"/>
    </location>
</feature>
<dbReference type="InterPro" id="IPR001466">
    <property type="entry name" value="Beta-lactam-related"/>
</dbReference>
<accession>A0A918RY95</accession>
<proteinExistence type="predicted"/>
<dbReference type="PANTHER" id="PTHR43283:SF7">
    <property type="entry name" value="BETA-LACTAMASE-RELATED DOMAIN-CONTAINING PROTEIN"/>
    <property type="match status" value="1"/>
</dbReference>
<name>A0A918RY95_9GAMM</name>
<feature type="signal peptide" evidence="1">
    <location>
        <begin position="1"/>
        <end position="23"/>
    </location>
</feature>
<evidence type="ECO:0000313" key="3">
    <source>
        <dbReference type="EMBL" id="GHA13838.1"/>
    </source>
</evidence>
<comment type="caution">
    <text evidence="3">The sequence shown here is derived from an EMBL/GenBank/DDBJ whole genome shotgun (WGS) entry which is preliminary data.</text>
</comment>
<dbReference type="EMBL" id="BMXA01000004">
    <property type="protein sequence ID" value="GHA13838.1"/>
    <property type="molecule type" value="Genomic_DNA"/>
</dbReference>
<dbReference type="RefSeq" id="WP_189401611.1">
    <property type="nucleotide sequence ID" value="NZ_BMXA01000004.1"/>
</dbReference>
<dbReference type="Pfam" id="PF00144">
    <property type="entry name" value="Beta-lactamase"/>
    <property type="match status" value="1"/>
</dbReference>
<keyword evidence="1" id="KW-0732">Signal</keyword>
<evidence type="ECO:0000256" key="1">
    <source>
        <dbReference type="SAM" id="SignalP"/>
    </source>
</evidence>
<dbReference type="PANTHER" id="PTHR43283">
    <property type="entry name" value="BETA-LACTAMASE-RELATED"/>
    <property type="match status" value="1"/>
</dbReference>
<organism evidence="3 4">
    <name type="scientific">Arenicella chitinivorans</name>
    <dbReference type="NCBI Taxonomy" id="1329800"/>
    <lineage>
        <taxon>Bacteria</taxon>
        <taxon>Pseudomonadati</taxon>
        <taxon>Pseudomonadota</taxon>
        <taxon>Gammaproteobacteria</taxon>
        <taxon>Arenicellales</taxon>
        <taxon>Arenicellaceae</taxon>
        <taxon>Arenicella</taxon>
    </lineage>
</organism>
<dbReference type="InterPro" id="IPR012338">
    <property type="entry name" value="Beta-lactam/transpept-like"/>
</dbReference>
<reference evidence="3" key="1">
    <citation type="journal article" date="2014" name="Int. J. Syst. Evol. Microbiol.">
        <title>Complete genome sequence of Corynebacterium casei LMG S-19264T (=DSM 44701T), isolated from a smear-ripened cheese.</title>
        <authorList>
            <consortium name="US DOE Joint Genome Institute (JGI-PGF)"/>
            <person name="Walter F."/>
            <person name="Albersmeier A."/>
            <person name="Kalinowski J."/>
            <person name="Ruckert C."/>
        </authorList>
    </citation>
    <scope>NUCLEOTIDE SEQUENCE</scope>
    <source>
        <strain evidence="3">KCTC 12711</strain>
    </source>
</reference>
<protein>
    <recommendedName>
        <fullName evidence="2">Beta-lactamase-related domain-containing protein</fullName>
    </recommendedName>
</protein>